<evidence type="ECO:0000313" key="4">
    <source>
        <dbReference type="Proteomes" id="UP001152797"/>
    </source>
</evidence>
<organism evidence="2">
    <name type="scientific">Cladocopium goreaui</name>
    <dbReference type="NCBI Taxonomy" id="2562237"/>
    <lineage>
        <taxon>Eukaryota</taxon>
        <taxon>Sar</taxon>
        <taxon>Alveolata</taxon>
        <taxon>Dinophyceae</taxon>
        <taxon>Suessiales</taxon>
        <taxon>Symbiodiniaceae</taxon>
        <taxon>Cladocopium</taxon>
    </lineage>
</organism>
<evidence type="ECO:0000313" key="2">
    <source>
        <dbReference type="EMBL" id="CAI3993002.1"/>
    </source>
</evidence>
<feature type="region of interest" description="Disordered" evidence="1">
    <location>
        <begin position="384"/>
        <end position="410"/>
    </location>
</feature>
<dbReference type="AlphaFoldDB" id="A0A9P1CIN6"/>
<accession>A0A9P1CIN6</accession>
<gene>
    <name evidence="2" type="ORF">C1SCF055_LOCUS19787</name>
</gene>
<dbReference type="EMBL" id="CAMXCT020001779">
    <property type="protein sequence ID" value="CAL1146377.1"/>
    <property type="molecule type" value="Genomic_DNA"/>
</dbReference>
<evidence type="ECO:0000256" key="1">
    <source>
        <dbReference type="SAM" id="MobiDB-lite"/>
    </source>
</evidence>
<dbReference type="EMBL" id="CAMXCT030001779">
    <property type="protein sequence ID" value="CAL4780314.1"/>
    <property type="molecule type" value="Genomic_DNA"/>
</dbReference>
<dbReference type="Proteomes" id="UP001152797">
    <property type="component" value="Unassembled WGS sequence"/>
</dbReference>
<comment type="caution">
    <text evidence="2">The sequence shown here is derived from an EMBL/GenBank/DDBJ whole genome shotgun (WGS) entry which is preliminary data.</text>
</comment>
<name>A0A9P1CIN6_9DINO</name>
<keyword evidence="4" id="KW-1185">Reference proteome</keyword>
<feature type="compositionally biased region" description="Polar residues" evidence="1">
    <location>
        <begin position="12"/>
        <end position="57"/>
    </location>
</feature>
<evidence type="ECO:0000313" key="3">
    <source>
        <dbReference type="EMBL" id="CAL1146377.1"/>
    </source>
</evidence>
<sequence length="410" mass="45542">MSHGRPFPSPKPSLTASTCYEKSPQSWSNTSYGTLSMDTMQRQAMATASTPRLSRCTSPDFPGRREGPSRTSSEISSAAHSSIFEDPTAFGAAKGLAGPLMREPVPAARHLGSAGRFKKMGPALALRIPRPSVSLLELEAELEALYRYTMAPHVWTGQTTCSCGSRRASAWEDQRCTEPTTISRSSRYPDASDSCCRLSQRPSPEDDRFSFGERQIPKRQRLPSDSSVRKSSRGLSLANQGHFEDGLTGHSRQRLPSDSSVRKSSRGLSLANQGHFEDGLTGHSRQLTRPDMVRDEARMEAHCEGVQRVECAQQWQEVQAIAQNAETLRLLARKRRKLMRKLEEREQHLEQNLGILSHVYLRQADVDLQLHQVMEDLRKAFAAQREATSQEASRASDKALPSASISHSVQ</sequence>
<reference evidence="2" key="1">
    <citation type="submission" date="2022-10" db="EMBL/GenBank/DDBJ databases">
        <authorList>
            <person name="Chen Y."/>
            <person name="Dougan E. K."/>
            <person name="Chan C."/>
            <person name="Rhodes N."/>
            <person name="Thang M."/>
        </authorList>
    </citation>
    <scope>NUCLEOTIDE SEQUENCE</scope>
</reference>
<protein>
    <submittedName>
        <fullName evidence="2">Uncharacterized protein</fullName>
    </submittedName>
</protein>
<reference evidence="3" key="2">
    <citation type="submission" date="2024-04" db="EMBL/GenBank/DDBJ databases">
        <authorList>
            <person name="Chen Y."/>
            <person name="Shah S."/>
            <person name="Dougan E. K."/>
            <person name="Thang M."/>
            <person name="Chan C."/>
        </authorList>
    </citation>
    <scope>NUCLEOTIDE SEQUENCE [LARGE SCALE GENOMIC DNA]</scope>
</reference>
<proteinExistence type="predicted"/>
<feature type="region of interest" description="Disordered" evidence="1">
    <location>
        <begin position="1"/>
        <end position="76"/>
    </location>
</feature>
<feature type="region of interest" description="Disordered" evidence="1">
    <location>
        <begin position="181"/>
        <end position="288"/>
    </location>
</feature>
<dbReference type="EMBL" id="CAMXCT010001779">
    <property type="protein sequence ID" value="CAI3993002.1"/>
    <property type="molecule type" value="Genomic_DNA"/>
</dbReference>